<proteinExistence type="predicted"/>
<gene>
    <name evidence="3" type="ORF">GJG86_08320</name>
</gene>
<evidence type="ECO:0000256" key="2">
    <source>
        <dbReference type="SAM" id="SignalP"/>
    </source>
</evidence>
<protein>
    <submittedName>
        <fullName evidence="3">CMP-2-keto-3-deoxyoctulosonic acid synthetase</fullName>
    </submittedName>
</protein>
<feature type="signal peptide" evidence="2">
    <location>
        <begin position="1"/>
        <end position="38"/>
    </location>
</feature>
<sequence>MAKKRFIQKKSNLAAKILAVGCASCVLTGCIGFGFASAGSGATHDIDSFGIDASSTSAAATATQSADFSAATSDAASPRETTVLTSTASRDISQGIEAIEAEEEAARIAAEEAARAEEEARIAAAEQAKAEQEARAAQESAANAASMLPEVDFTVGKEAFLSEWTARIDNYLAGSPLAGQGATFAEAAWNNGVDPRWSPAISNTESSKGAVPYKSSYNAWGWMASVTWGSWEEAINAHVAGLASGYGYSITVAAAQKYCPPTYMDWYNKTIAEMMKI</sequence>
<feature type="chain" id="PRO_5038905588" evidence="2">
    <location>
        <begin position="39"/>
        <end position="277"/>
    </location>
</feature>
<dbReference type="EMBL" id="VTFY01000007">
    <property type="protein sequence ID" value="MRX82497.1"/>
    <property type="molecule type" value="Genomic_DNA"/>
</dbReference>
<organism evidence="3 4">
    <name type="scientific">Eggerthella guodeyinii</name>
    <dbReference type="NCBI Taxonomy" id="2690837"/>
    <lineage>
        <taxon>Bacteria</taxon>
        <taxon>Bacillati</taxon>
        <taxon>Actinomycetota</taxon>
        <taxon>Coriobacteriia</taxon>
        <taxon>Eggerthellales</taxon>
        <taxon>Eggerthellaceae</taxon>
        <taxon>Eggerthella</taxon>
    </lineage>
</organism>
<evidence type="ECO:0000313" key="3">
    <source>
        <dbReference type="EMBL" id="MRX82497.1"/>
    </source>
</evidence>
<evidence type="ECO:0000313" key="4">
    <source>
        <dbReference type="Proteomes" id="UP000438093"/>
    </source>
</evidence>
<accession>A0A6N7RNE1</accession>
<keyword evidence="2" id="KW-0732">Signal</keyword>
<evidence type="ECO:0000256" key="1">
    <source>
        <dbReference type="SAM" id="Coils"/>
    </source>
</evidence>
<name>A0A6N7RNE1_9ACTN</name>
<comment type="caution">
    <text evidence="3">The sequence shown here is derived from an EMBL/GenBank/DDBJ whole genome shotgun (WGS) entry which is preliminary data.</text>
</comment>
<feature type="coiled-coil region" evidence="1">
    <location>
        <begin position="96"/>
        <end position="142"/>
    </location>
</feature>
<reference evidence="4" key="1">
    <citation type="submission" date="2019-08" db="EMBL/GenBank/DDBJ databases">
        <title>Arthrobacter sp. nov., isolated from plateau pika and Tibetan wild ass.</title>
        <authorList>
            <person name="Ge Y."/>
        </authorList>
    </citation>
    <scope>NUCLEOTIDE SEQUENCE [LARGE SCALE GENOMIC DNA]</scope>
    <source>
        <strain evidence="4">HF-4214</strain>
    </source>
</reference>
<dbReference type="Proteomes" id="UP000438093">
    <property type="component" value="Unassembled WGS sequence"/>
</dbReference>
<dbReference type="RefSeq" id="WP_154333368.1">
    <property type="nucleotide sequence ID" value="NZ_VTFY01000007.1"/>
</dbReference>
<keyword evidence="4" id="KW-1185">Reference proteome</keyword>
<keyword evidence="1" id="KW-0175">Coiled coil</keyword>
<dbReference type="PROSITE" id="PS51257">
    <property type="entry name" value="PROKAR_LIPOPROTEIN"/>
    <property type="match status" value="1"/>
</dbReference>
<dbReference type="AlphaFoldDB" id="A0A6N7RNE1"/>